<evidence type="ECO:0000313" key="4">
    <source>
        <dbReference type="Proteomes" id="UP001279681"/>
    </source>
</evidence>
<dbReference type="PANTHER" id="PTHR43405:SF1">
    <property type="entry name" value="GLYCOSYL HYDROLASE DIGH"/>
    <property type="match status" value="1"/>
</dbReference>
<dbReference type="Gene3D" id="2.60.40.10">
    <property type="entry name" value="Immunoglobulins"/>
    <property type="match status" value="1"/>
</dbReference>
<dbReference type="InterPro" id="IPR013783">
    <property type="entry name" value="Ig-like_fold"/>
</dbReference>
<name>A0ABU4WB39_9FUSO</name>
<dbReference type="InterPro" id="IPR003790">
    <property type="entry name" value="GHL10"/>
</dbReference>
<dbReference type="RefSeq" id="WP_320313171.1">
    <property type="nucleotide sequence ID" value="NZ_JAVIKH010000004.1"/>
</dbReference>
<dbReference type="Proteomes" id="UP001279681">
    <property type="component" value="Unassembled WGS sequence"/>
</dbReference>
<evidence type="ECO:0000259" key="2">
    <source>
        <dbReference type="Pfam" id="PF02638"/>
    </source>
</evidence>
<dbReference type="InterPro" id="IPR052177">
    <property type="entry name" value="Divisome_Glycosyl_Hydrolase"/>
</dbReference>
<dbReference type="SUPFAM" id="SSF51445">
    <property type="entry name" value="(Trans)glycosidases"/>
    <property type="match status" value="1"/>
</dbReference>
<accession>A0ABU4WB39</accession>
<feature type="domain" description="Glycosyl hydrolase-like 10" evidence="2">
    <location>
        <begin position="26"/>
        <end position="343"/>
    </location>
</feature>
<protein>
    <submittedName>
        <fullName evidence="3">Family 10 glycosylhydrolase</fullName>
    </submittedName>
</protein>
<dbReference type="Pfam" id="PF02638">
    <property type="entry name" value="GHL10"/>
    <property type="match status" value="1"/>
</dbReference>
<reference evidence="4" key="1">
    <citation type="submission" date="2023-07" db="EMBL/GenBank/DDBJ databases">
        <authorList>
            <person name="Colorado M.A."/>
            <person name="Villamil L.M."/>
            <person name="Melo J.F."/>
            <person name="Rodriguez J.A."/>
            <person name="Ruiz R.Y."/>
        </authorList>
    </citation>
    <scope>NUCLEOTIDE SEQUENCE [LARGE SCALE GENOMIC DNA]</scope>
    <source>
        <strain evidence="4">C33</strain>
    </source>
</reference>
<keyword evidence="4" id="KW-1185">Reference proteome</keyword>
<keyword evidence="1" id="KW-0732">Signal</keyword>
<dbReference type="PANTHER" id="PTHR43405">
    <property type="entry name" value="GLYCOSYL HYDROLASE DIGH"/>
    <property type="match status" value="1"/>
</dbReference>
<evidence type="ECO:0000256" key="1">
    <source>
        <dbReference type="ARBA" id="ARBA00022729"/>
    </source>
</evidence>
<organism evidence="3 4">
    <name type="scientific">Candidatus Cetobacterium colombiensis</name>
    <dbReference type="NCBI Taxonomy" id="3073100"/>
    <lineage>
        <taxon>Bacteria</taxon>
        <taxon>Fusobacteriati</taxon>
        <taxon>Fusobacteriota</taxon>
        <taxon>Fusobacteriia</taxon>
        <taxon>Fusobacteriales</taxon>
        <taxon>Fusobacteriaceae</taxon>
        <taxon>Cetobacterium</taxon>
    </lineage>
</organism>
<dbReference type="InterPro" id="IPR017853">
    <property type="entry name" value="GH"/>
</dbReference>
<comment type="caution">
    <text evidence="3">The sequence shown here is derived from an EMBL/GenBank/DDBJ whole genome shotgun (WGS) entry which is preliminary data.</text>
</comment>
<evidence type="ECO:0000313" key="3">
    <source>
        <dbReference type="EMBL" id="MDX8335766.1"/>
    </source>
</evidence>
<proteinExistence type="predicted"/>
<dbReference type="EMBL" id="JAVIKH010000004">
    <property type="protein sequence ID" value="MDX8335766.1"/>
    <property type="molecule type" value="Genomic_DNA"/>
</dbReference>
<sequence length="503" mass="59764">MKKFNFFFFIFLMSFSLVFGKEPEREFRGVWIATVDNINWPSKQGLTIEEQKQEYINILDEIKSLNMNAIIMQVRPTADRFYKKVDKEPWAKYITGENGKDPGYDPLEFFIEEAHKRNLEFHAWFNPYRITLKKNEPIPDNHIAKKNPQWVIEYDKKFYYDPGNPEARKFTEDVIVDVVKNYDIDGVHMDDYFYPYPVLDKNKKVVSFPDDRTYKLYGKGMKRDDWRRKNTDMFVEELSKKIKKAKPYVKFGISPFGVWRNNDKDITGSATRAGAENYDTLYADTRNWIQNNWIDYIVPQIYWDFNLKVAQYDILVKWWIDEVKDSNVNLYIGHAAYKINTTKAWKNENELINQINYNRKYKDVSGSVFFGFDKIQKNALNIKDNLKSKVYKDQILPPTTPWIDTIAPKPIKNLKANNTKEGILLTWDDPTNNYADYYVIYRSVNKDFSGVYSKYILTTVKRKYGLKYLDKDIEKGKTYYYKVSPVDKVHNEGKIKEKVILKK</sequence>
<dbReference type="SUPFAM" id="SSF49265">
    <property type="entry name" value="Fibronectin type III"/>
    <property type="match status" value="1"/>
</dbReference>
<dbReference type="InterPro" id="IPR036116">
    <property type="entry name" value="FN3_sf"/>
</dbReference>
<dbReference type="Gene3D" id="3.20.20.80">
    <property type="entry name" value="Glycosidases"/>
    <property type="match status" value="1"/>
</dbReference>
<gene>
    <name evidence="3" type="ORF">RFV38_04480</name>
</gene>